<accession>A0A7Y7YIQ9</accession>
<dbReference type="GO" id="GO:0016020">
    <property type="term" value="C:membrane"/>
    <property type="evidence" value="ECO:0007669"/>
    <property type="project" value="InterPro"/>
</dbReference>
<dbReference type="GO" id="GO:0015288">
    <property type="term" value="F:porin activity"/>
    <property type="evidence" value="ECO:0007669"/>
    <property type="project" value="InterPro"/>
</dbReference>
<comment type="similarity">
    <text evidence="1 2">Belongs to the OprB family.</text>
</comment>
<proteinExistence type="inferred from homology"/>
<dbReference type="EMBL" id="JACAQD010000043">
    <property type="protein sequence ID" value="NWC36569.1"/>
    <property type="molecule type" value="Genomic_DNA"/>
</dbReference>
<comment type="caution">
    <text evidence="3">The sequence shown here is derived from an EMBL/GenBank/DDBJ whole genome shotgun (WGS) entry which is preliminary data.</text>
</comment>
<dbReference type="RefSeq" id="WP_177057930.1">
    <property type="nucleotide sequence ID" value="NZ_JACAPS010000015.1"/>
</dbReference>
<dbReference type="GO" id="GO:0008643">
    <property type="term" value="P:carbohydrate transport"/>
    <property type="evidence" value="ECO:0007669"/>
    <property type="project" value="InterPro"/>
</dbReference>
<dbReference type="Proteomes" id="UP000520592">
    <property type="component" value="Unassembled WGS sequence"/>
</dbReference>
<dbReference type="PANTHER" id="PTHR37944:SF1">
    <property type="entry name" value="PORIN B"/>
    <property type="match status" value="1"/>
</dbReference>
<evidence type="ECO:0000256" key="2">
    <source>
        <dbReference type="RuleBase" id="RU363072"/>
    </source>
</evidence>
<reference evidence="3 4" key="1">
    <citation type="submission" date="2020-04" db="EMBL/GenBank/DDBJ databases">
        <title>Molecular characterization of pseudomonads from Agaricus bisporus reveal novel blotch 2 pathogens in Western Europe.</title>
        <authorList>
            <person name="Taparia T."/>
            <person name="Krijger M."/>
            <person name="Haynes E."/>
            <person name="Elpinstone J.G."/>
            <person name="Noble R."/>
            <person name="Van Der Wolf J."/>
        </authorList>
    </citation>
    <scope>NUCLEOTIDE SEQUENCE [LARGE SCALE GENOMIC DNA]</scope>
    <source>
        <strain evidence="3 4">IPO3737</strain>
    </source>
</reference>
<sequence length="446" mass="49899">MKVSSRSTAFLLAGTVMLSESALSAEAFDTASPWMLGDWGGLRRELQEKGYDFGLSYIPEVATNIKGGYDHDRTARYADQFALSSHFDLQKILGIQDADFQLTITERSGRDITNDRLVDPRAGYISSSTQEIYGAGQTWRLTRMWYRQLFFDKALDIKFGRIPVGDDFDTVGCEFQNWAFCGALGGHGSKVWYSAPVSQWAARVKYNFNKETYWQVGAFEFNPTELEPNNGFKLNTSGRTGTTYLTELGWNPLFGAGYPGMYKLGAYYNTAKTTDALDDRNGSPQPLTGLPLAERDNKQGWYAYARQKITAQAGDPRRGLSLFAHYSANDKTTSMMDYQVELGAIYTGVFASRPEDDLGFAVGALHVNPAFAKRIDLQNQVRNLTDYNDPRYQPERSAEYVAELHYGIKVAPWLTVRPNIQYLANPGGAYQVDDSVVLGVQVMSNF</sequence>
<gene>
    <name evidence="3" type="ORF">HX876_29820</name>
</gene>
<dbReference type="InterPro" id="IPR038673">
    <property type="entry name" value="OprB_sf"/>
</dbReference>
<dbReference type="InterPro" id="IPR007049">
    <property type="entry name" value="Carb-sel_porin_OprB"/>
</dbReference>
<dbReference type="Pfam" id="PF04966">
    <property type="entry name" value="OprB"/>
    <property type="match status" value="1"/>
</dbReference>
<organism evidence="3 4">
    <name type="scientific">Pseudomonas gingeri</name>
    <dbReference type="NCBI Taxonomy" id="117681"/>
    <lineage>
        <taxon>Bacteria</taxon>
        <taxon>Pseudomonadati</taxon>
        <taxon>Pseudomonadota</taxon>
        <taxon>Gammaproteobacteria</taxon>
        <taxon>Pseudomonadales</taxon>
        <taxon>Pseudomonadaceae</taxon>
        <taxon>Pseudomonas</taxon>
    </lineage>
</organism>
<dbReference type="Gene3D" id="2.40.160.180">
    <property type="entry name" value="Carbohydrate-selective porin OprB"/>
    <property type="match status" value="1"/>
</dbReference>
<feature type="chain" id="PRO_5031593248" evidence="2">
    <location>
        <begin position="28"/>
        <end position="446"/>
    </location>
</feature>
<feature type="signal peptide" evidence="2">
    <location>
        <begin position="1"/>
        <end position="27"/>
    </location>
</feature>
<dbReference type="InterPro" id="IPR052932">
    <property type="entry name" value="OprB_Porin"/>
</dbReference>
<dbReference type="PANTHER" id="PTHR37944">
    <property type="entry name" value="PORIN B"/>
    <property type="match status" value="1"/>
</dbReference>
<evidence type="ECO:0000313" key="3">
    <source>
        <dbReference type="EMBL" id="NWC36569.1"/>
    </source>
</evidence>
<dbReference type="AlphaFoldDB" id="A0A7Y7YIQ9"/>
<evidence type="ECO:0000313" key="4">
    <source>
        <dbReference type="Proteomes" id="UP000520592"/>
    </source>
</evidence>
<evidence type="ECO:0000256" key="1">
    <source>
        <dbReference type="ARBA" id="ARBA00008769"/>
    </source>
</evidence>
<name>A0A7Y7YIQ9_9PSED</name>
<protein>
    <submittedName>
        <fullName evidence="3">Carbohydrate porin</fullName>
    </submittedName>
</protein>
<keyword evidence="2" id="KW-0732">Signal</keyword>